<evidence type="ECO:0000256" key="2">
    <source>
        <dbReference type="ARBA" id="ARBA00012438"/>
    </source>
</evidence>
<organism evidence="8 9">
    <name type="scientific">Rubrivivax gelatinosus (strain NBRC 100245 / IL144)</name>
    <dbReference type="NCBI Taxonomy" id="983917"/>
    <lineage>
        <taxon>Bacteria</taxon>
        <taxon>Pseudomonadati</taxon>
        <taxon>Pseudomonadota</taxon>
        <taxon>Betaproteobacteria</taxon>
        <taxon>Burkholderiales</taxon>
        <taxon>Sphaerotilaceae</taxon>
        <taxon>Rubrivivax</taxon>
    </lineage>
</organism>
<evidence type="ECO:0000259" key="7">
    <source>
        <dbReference type="PROSITE" id="PS50112"/>
    </source>
</evidence>
<dbReference type="InterPro" id="IPR003661">
    <property type="entry name" value="HisK_dim/P_dom"/>
</dbReference>
<dbReference type="PROSITE" id="PS50109">
    <property type="entry name" value="HIS_KIN"/>
    <property type="match status" value="1"/>
</dbReference>
<dbReference type="HOGENOM" id="CLU_000445_114_71_4"/>
<dbReference type="STRING" id="983917.RGE_04790"/>
<evidence type="ECO:0000313" key="8">
    <source>
        <dbReference type="EMBL" id="BAL93824.1"/>
    </source>
</evidence>
<dbReference type="SMART" id="SM00091">
    <property type="entry name" value="PAS"/>
    <property type="match status" value="2"/>
</dbReference>
<evidence type="ECO:0000256" key="1">
    <source>
        <dbReference type="ARBA" id="ARBA00000085"/>
    </source>
</evidence>
<keyword evidence="5" id="KW-0902">Two-component regulatory system</keyword>
<dbReference type="NCBIfam" id="TIGR00229">
    <property type="entry name" value="sensory_box"/>
    <property type="match status" value="2"/>
</dbReference>
<dbReference type="InterPro" id="IPR050736">
    <property type="entry name" value="Sensor_HK_Regulatory"/>
</dbReference>
<dbReference type="InterPro" id="IPR035965">
    <property type="entry name" value="PAS-like_dom_sf"/>
</dbReference>
<protein>
    <recommendedName>
        <fullName evidence="2">histidine kinase</fullName>
        <ecNumber evidence="2">2.7.13.3</ecNumber>
    </recommendedName>
</protein>
<dbReference type="InterPro" id="IPR005467">
    <property type="entry name" value="His_kinase_dom"/>
</dbReference>
<evidence type="ECO:0000256" key="4">
    <source>
        <dbReference type="ARBA" id="ARBA00022777"/>
    </source>
</evidence>
<feature type="domain" description="PAS" evidence="7">
    <location>
        <begin position="111"/>
        <end position="161"/>
    </location>
</feature>
<keyword evidence="4 8" id="KW-0418">Kinase</keyword>
<evidence type="ECO:0000313" key="9">
    <source>
        <dbReference type="Proteomes" id="UP000007883"/>
    </source>
</evidence>
<sequence length="459" mass="49781">MALCADDGRVLLWNPGAEALFGYTADEALGRRWDELVVPPGAAREEQGRRERARDGNVTARAVLRRRQDGTLLHADSALRAVFSSDRRLQGYAICERDVTALTISRDTRLVEERFRDLLESVPDAMVNEIGRIVLFNGQCERLFGFVRAEIVGQPIETLLPARFHAAHVAHRLRFLERPAVRQMGAGLALFGRRRDGAEFPVQISLSPLAVGDVHYVMSAIRDISAEKRFEQALQEKNIELTVANQAKDRFLATMSHELRTPLNAIIGFSGLLLMQRAGELNDEQRRQLAIVRQSGEQLLALIEQLLALAQLQSGAAPPAPEPLDLAALLRVMVPRLAPLAEHAGCMLATALPATAAPIEADRPSVERLVRTLAAQALREGSGAELVLAVRLVDAEVQLALGRGSELDAPPAPCGGARPDGSGLAHELAARLAERAGARLACRRGGPGSALYTLSWPAS</sequence>
<dbReference type="AlphaFoldDB" id="I0HLD7"/>
<dbReference type="Pfam" id="PF13426">
    <property type="entry name" value="PAS_9"/>
    <property type="match status" value="2"/>
</dbReference>
<name>I0HLD7_RUBGI</name>
<reference evidence="8 9" key="1">
    <citation type="journal article" date="2012" name="J. Bacteriol.">
        <title>Complete genome sequence of phototrophic betaproteobacterium Rubrivivax gelatinosus IL144.</title>
        <authorList>
            <person name="Nagashima S."/>
            <person name="Kamimura A."/>
            <person name="Shimizu T."/>
            <person name="Nakamura-isaki S."/>
            <person name="Aono E."/>
            <person name="Sakamoto K."/>
            <person name="Ichikawa N."/>
            <person name="Nakazawa H."/>
            <person name="Sekine M."/>
            <person name="Yamazaki S."/>
            <person name="Fujita N."/>
            <person name="Shimada K."/>
            <person name="Hanada S."/>
            <person name="Nagashima K.V.P."/>
        </authorList>
    </citation>
    <scope>NUCLEOTIDE SEQUENCE [LARGE SCALE GENOMIC DNA]</scope>
    <source>
        <strain evidence="9">NBRC 100245 / IL144</strain>
    </source>
</reference>
<accession>I0HLD7</accession>
<evidence type="ECO:0000256" key="3">
    <source>
        <dbReference type="ARBA" id="ARBA00022679"/>
    </source>
</evidence>
<feature type="domain" description="Histidine kinase" evidence="6">
    <location>
        <begin position="254"/>
        <end position="459"/>
    </location>
</feature>
<dbReference type="Gene3D" id="3.30.450.20">
    <property type="entry name" value="PAS domain"/>
    <property type="match status" value="2"/>
</dbReference>
<gene>
    <name evidence="8" type="ordered locus">RGE_04790</name>
</gene>
<dbReference type="CDD" id="cd00130">
    <property type="entry name" value="PAS"/>
    <property type="match status" value="2"/>
</dbReference>
<comment type="catalytic activity">
    <reaction evidence="1">
        <text>ATP + protein L-histidine = ADP + protein N-phospho-L-histidine.</text>
        <dbReference type="EC" id="2.7.13.3"/>
    </reaction>
</comment>
<dbReference type="PATRIC" id="fig|983917.3.peg.471"/>
<dbReference type="KEGG" id="rge:RGE_04790"/>
<evidence type="ECO:0000256" key="5">
    <source>
        <dbReference type="ARBA" id="ARBA00023012"/>
    </source>
</evidence>
<dbReference type="SUPFAM" id="SSF55785">
    <property type="entry name" value="PYP-like sensor domain (PAS domain)"/>
    <property type="match status" value="2"/>
</dbReference>
<dbReference type="Gene3D" id="1.10.287.130">
    <property type="match status" value="1"/>
</dbReference>
<keyword evidence="3 8" id="KW-0808">Transferase</keyword>
<feature type="domain" description="PAS" evidence="7">
    <location>
        <begin position="1"/>
        <end position="31"/>
    </location>
</feature>
<dbReference type="InterPro" id="IPR036097">
    <property type="entry name" value="HisK_dim/P_sf"/>
</dbReference>
<dbReference type="CDD" id="cd00082">
    <property type="entry name" value="HisKA"/>
    <property type="match status" value="1"/>
</dbReference>
<dbReference type="GO" id="GO:0000155">
    <property type="term" value="F:phosphorelay sensor kinase activity"/>
    <property type="evidence" value="ECO:0007669"/>
    <property type="project" value="InterPro"/>
</dbReference>
<dbReference type="InterPro" id="IPR000014">
    <property type="entry name" value="PAS"/>
</dbReference>
<evidence type="ECO:0000259" key="6">
    <source>
        <dbReference type="PROSITE" id="PS50109"/>
    </source>
</evidence>
<dbReference type="SMART" id="SM00388">
    <property type="entry name" value="HisKA"/>
    <property type="match status" value="1"/>
</dbReference>
<proteinExistence type="predicted"/>
<dbReference type="Proteomes" id="UP000007883">
    <property type="component" value="Chromosome"/>
</dbReference>
<keyword evidence="9" id="KW-1185">Reference proteome</keyword>
<dbReference type="PANTHER" id="PTHR43711">
    <property type="entry name" value="TWO-COMPONENT HISTIDINE KINASE"/>
    <property type="match status" value="1"/>
</dbReference>
<dbReference type="EMBL" id="AP012320">
    <property type="protein sequence ID" value="BAL93824.1"/>
    <property type="molecule type" value="Genomic_DNA"/>
</dbReference>
<dbReference type="Pfam" id="PF00512">
    <property type="entry name" value="HisKA"/>
    <property type="match status" value="1"/>
</dbReference>
<dbReference type="PANTHER" id="PTHR43711:SF1">
    <property type="entry name" value="HISTIDINE KINASE 1"/>
    <property type="match status" value="1"/>
</dbReference>
<dbReference type="SUPFAM" id="SSF47384">
    <property type="entry name" value="Homodimeric domain of signal transducing histidine kinase"/>
    <property type="match status" value="1"/>
</dbReference>
<dbReference type="PROSITE" id="PS50112">
    <property type="entry name" value="PAS"/>
    <property type="match status" value="2"/>
</dbReference>
<dbReference type="eggNOG" id="COG0642">
    <property type="taxonomic scope" value="Bacteria"/>
</dbReference>
<dbReference type="EC" id="2.7.13.3" evidence="2"/>